<dbReference type="InterPro" id="IPR029052">
    <property type="entry name" value="Metallo-depent_PP-like"/>
</dbReference>
<dbReference type="InterPro" id="IPR004843">
    <property type="entry name" value="Calcineurin-like_PHP"/>
</dbReference>
<accession>A0ABT4SFP7</accession>
<evidence type="ECO:0000313" key="3">
    <source>
        <dbReference type="Proteomes" id="UP001144036"/>
    </source>
</evidence>
<dbReference type="Proteomes" id="UP001144036">
    <property type="component" value="Unassembled WGS sequence"/>
</dbReference>
<dbReference type="InterPro" id="IPR052963">
    <property type="entry name" value="Pantetheine_PDE"/>
</dbReference>
<dbReference type="RefSeq" id="WP_270156897.1">
    <property type="nucleotide sequence ID" value="NZ_JAPNNL010000090.1"/>
</dbReference>
<dbReference type="SUPFAM" id="SSF56300">
    <property type="entry name" value="Metallo-dependent phosphatases"/>
    <property type="match status" value="1"/>
</dbReference>
<dbReference type="Gene3D" id="3.60.21.10">
    <property type="match status" value="1"/>
</dbReference>
<dbReference type="EMBL" id="JAPNNL010000090">
    <property type="protein sequence ID" value="MDA0636036.1"/>
    <property type="molecule type" value="Genomic_DNA"/>
</dbReference>
<protein>
    <submittedName>
        <fullName evidence="2">Metallophosphoesterase</fullName>
    </submittedName>
</protein>
<comment type="caution">
    <text evidence="2">The sequence shown here is derived from an EMBL/GenBank/DDBJ whole genome shotgun (WGS) entry which is preliminary data.</text>
</comment>
<dbReference type="PANTHER" id="PTHR36492">
    <property type="match status" value="1"/>
</dbReference>
<reference evidence="2" key="1">
    <citation type="submission" date="2022-11" db="EMBL/GenBank/DDBJ databases">
        <title>Nonomuraea corallina sp. nov., a new species of the genus Nonomuraea isolated from sea side sediment in Thai sea.</title>
        <authorList>
            <person name="Ngamcharungchit C."/>
            <person name="Matsumoto A."/>
            <person name="Suriyachadkun C."/>
            <person name="Panbangred W."/>
            <person name="Inahashi Y."/>
            <person name="Intra B."/>
        </authorList>
    </citation>
    <scope>NUCLEOTIDE SEQUENCE</scope>
    <source>
        <strain evidence="2">MCN248</strain>
    </source>
</reference>
<feature type="domain" description="Calcineurin-like phosphoesterase" evidence="1">
    <location>
        <begin position="4"/>
        <end position="237"/>
    </location>
</feature>
<dbReference type="PANTHER" id="PTHR36492:SF2">
    <property type="entry name" value="[ACYL-CARRIER-PROTEIN] PHOSPHODIESTERASE PPTH"/>
    <property type="match status" value="1"/>
</dbReference>
<sequence>MAGKLLAISDLHVRYEDNRRFVEGLRPESDDDWLLVPGDVGEIFADVEWALRLLAGRFSTVVWAPGNHELWTHPRDPLALRGEERYRALVEACRGLGVLTPEDPYPTWRAGGAEVTVVPLFVLYDYTFRAGHLTQEAALEASYEAGVVCTDEFLLHPDPHPSREAWCRSRLEITEARLAELPAGRPIVLVNHFPLIRRPTEVLRHPEFALWCGTEATAAWLRRYRVVAAVYGHLHIPRLLTQDGVPHYEVSLGYPREWQPRGSAPGLTTILPQPALVA</sequence>
<evidence type="ECO:0000313" key="2">
    <source>
        <dbReference type="EMBL" id="MDA0636036.1"/>
    </source>
</evidence>
<gene>
    <name evidence="2" type="ORF">OUY22_21655</name>
</gene>
<proteinExistence type="predicted"/>
<organism evidence="2 3">
    <name type="scientific">Nonomuraea corallina</name>
    <dbReference type="NCBI Taxonomy" id="2989783"/>
    <lineage>
        <taxon>Bacteria</taxon>
        <taxon>Bacillati</taxon>
        <taxon>Actinomycetota</taxon>
        <taxon>Actinomycetes</taxon>
        <taxon>Streptosporangiales</taxon>
        <taxon>Streptosporangiaceae</taxon>
        <taxon>Nonomuraea</taxon>
    </lineage>
</organism>
<dbReference type="CDD" id="cd00838">
    <property type="entry name" value="MPP_superfamily"/>
    <property type="match status" value="1"/>
</dbReference>
<evidence type="ECO:0000259" key="1">
    <source>
        <dbReference type="Pfam" id="PF00149"/>
    </source>
</evidence>
<name>A0ABT4SFP7_9ACTN</name>
<keyword evidence="3" id="KW-1185">Reference proteome</keyword>
<dbReference type="Pfam" id="PF00149">
    <property type="entry name" value="Metallophos"/>
    <property type="match status" value="1"/>
</dbReference>